<dbReference type="KEGG" id="pagb:AWM79_07135"/>
<evidence type="ECO:0000313" key="3">
    <source>
        <dbReference type="Proteomes" id="UP000063229"/>
    </source>
</evidence>
<dbReference type="AlphaFoldDB" id="A0A0X1SZ48"/>
<proteinExistence type="inferred from homology"/>
<comment type="similarity">
    <text evidence="1">Belongs to the UPF0065 (bug) family.</text>
</comment>
<dbReference type="InterPro" id="IPR005064">
    <property type="entry name" value="BUG"/>
</dbReference>
<dbReference type="PANTHER" id="PTHR42928">
    <property type="entry name" value="TRICARBOXYLATE-BINDING PROTEIN"/>
    <property type="match status" value="1"/>
</dbReference>
<protein>
    <recommendedName>
        <fullName evidence="4">Tripartite tricarboxylate transporter substrate binding protein</fullName>
    </recommendedName>
</protein>
<gene>
    <name evidence="2" type="ORF">AWM79_07135</name>
</gene>
<sequence>MLTKVLASMVLLAGIIVSTGCGPGARQRSEADFSKGKNITYIVTTGPGGGYDVYGRMTGGFMQKYIGADHVVIRNVPGAGHIVGTNTLWQSKPDGLTIGTFDTGLIYGQIIGRKAQEFDLKKFEWIGKASSDARAIVVSKTCDIKTVDDLLNAKKPVKFAVAGIGSASYVDLKLAAEALNLNIEPIAGYNGTEGEMSMMRGDTCATLGSASSMADFVGAGSASYLLTIGDKMEGVADAMDYAKTDEAKHIISMISSMAQLGRVTAAPPGTSPERVAALRAAYKKSLEDPGLLAYAKKMNLPIKPAYGNDVKALVTAALDQTPETAAIIARAVEAK</sequence>
<dbReference type="InterPro" id="IPR042100">
    <property type="entry name" value="Bug_dom1"/>
</dbReference>
<reference evidence="2 3" key="1">
    <citation type="submission" date="2016-01" db="EMBL/GenBank/DDBJ databases">
        <authorList>
            <person name="McClelland M."/>
            <person name="Jain A."/>
            <person name="Saraogi P."/>
            <person name="Mendelson R."/>
            <person name="Westerman R."/>
            <person name="SanMiguel P."/>
            <person name="Csonka L."/>
        </authorList>
    </citation>
    <scope>NUCLEOTIDE SEQUENCE [LARGE SCALE GENOMIC DNA]</scope>
    <source>
        <strain evidence="2 3">NCPPB 2472</strain>
    </source>
</reference>
<dbReference type="Gene3D" id="3.40.190.150">
    <property type="entry name" value="Bordetella uptake gene, domain 1"/>
    <property type="match status" value="1"/>
</dbReference>
<keyword evidence="3" id="KW-1185">Reference proteome</keyword>
<evidence type="ECO:0000256" key="1">
    <source>
        <dbReference type="ARBA" id="ARBA00006987"/>
    </source>
</evidence>
<evidence type="ECO:0008006" key="4">
    <source>
        <dbReference type="Google" id="ProtNLM"/>
    </source>
</evidence>
<evidence type="ECO:0000313" key="2">
    <source>
        <dbReference type="EMBL" id="AMB85093.1"/>
    </source>
</evidence>
<dbReference type="STRING" id="46677.AWM79_07135"/>
<dbReference type="Gene3D" id="3.40.190.10">
    <property type="entry name" value="Periplasmic binding protein-like II"/>
    <property type="match status" value="1"/>
</dbReference>
<dbReference type="SUPFAM" id="SSF53850">
    <property type="entry name" value="Periplasmic binding protein-like II"/>
    <property type="match status" value="1"/>
</dbReference>
<organism evidence="2 3">
    <name type="scientific">Pseudomonas agarici</name>
    <dbReference type="NCBI Taxonomy" id="46677"/>
    <lineage>
        <taxon>Bacteria</taxon>
        <taxon>Pseudomonadati</taxon>
        <taxon>Pseudomonadota</taxon>
        <taxon>Gammaproteobacteria</taxon>
        <taxon>Pseudomonadales</taxon>
        <taxon>Pseudomonadaceae</taxon>
        <taxon>Pseudomonas</taxon>
    </lineage>
</organism>
<dbReference type="EMBL" id="CP014135">
    <property type="protein sequence ID" value="AMB85093.1"/>
    <property type="molecule type" value="Genomic_DNA"/>
</dbReference>
<dbReference type="PANTHER" id="PTHR42928:SF5">
    <property type="entry name" value="BLR1237 PROTEIN"/>
    <property type="match status" value="1"/>
</dbReference>
<accession>A0A0X1SZ48</accession>
<dbReference type="RefSeq" id="WP_060782500.1">
    <property type="nucleotide sequence ID" value="NZ_CP014135.1"/>
</dbReference>
<dbReference type="Proteomes" id="UP000063229">
    <property type="component" value="Chromosome"/>
</dbReference>
<dbReference type="PROSITE" id="PS51257">
    <property type="entry name" value="PROKAR_LIPOPROTEIN"/>
    <property type="match status" value="1"/>
</dbReference>
<dbReference type="Pfam" id="PF03401">
    <property type="entry name" value="TctC"/>
    <property type="match status" value="1"/>
</dbReference>
<name>A0A0X1SZ48_PSEAA</name>